<accession>A0A512AWL6</accession>
<dbReference type="Gene3D" id="3.50.50.100">
    <property type="match status" value="1"/>
</dbReference>
<dbReference type="PRINTS" id="PR00368">
    <property type="entry name" value="FADPNR"/>
</dbReference>
<dbReference type="Pfam" id="PF22366">
    <property type="entry name" value="NDH2_C"/>
    <property type="match status" value="1"/>
</dbReference>
<evidence type="ECO:0000259" key="11">
    <source>
        <dbReference type="Pfam" id="PF22366"/>
    </source>
</evidence>
<evidence type="ECO:0000256" key="1">
    <source>
        <dbReference type="ARBA" id="ARBA00005272"/>
    </source>
</evidence>
<dbReference type="EMBL" id="BJYS01000011">
    <property type="protein sequence ID" value="GEO04112.1"/>
    <property type="molecule type" value="Genomic_DNA"/>
</dbReference>
<dbReference type="InterPro" id="IPR023753">
    <property type="entry name" value="FAD/NAD-binding_dom"/>
</dbReference>
<dbReference type="Pfam" id="PF07992">
    <property type="entry name" value="Pyr_redox_2"/>
    <property type="match status" value="1"/>
</dbReference>
<evidence type="ECO:0000256" key="7">
    <source>
        <dbReference type="ARBA" id="ARBA00023027"/>
    </source>
</evidence>
<proteinExistence type="inferred from homology"/>
<evidence type="ECO:0000259" key="10">
    <source>
        <dbReference type="Pfam" id="PF07992"/>
    </source>
</evidence>
<dbReference type="InterPro" id="IPR054585">
    <property type="entry name" value="NDH2-like_C"/>
</dbReference>
<dbReference type="AlphaFoldDB" id="A0A512AWL6"/>
<reference evidence="12 13" key="1">
    <citation type="submission" date="2019-07" db="EMBL/GenBank/DDBJ databases">
        <title>Whole genome shotgun sequence of Adhaeribacter aerolatus NBRC 106133.</title>
        <authorList>
            <person name="Hosoyama A."/>
            <person name="Uohara A."/>
            <person name="Ohji S."/>
            <person name="Ichikawa N."/>
        </authorList>
    </citation>
    <scope>NUCLEOTIDE SEQUENCE [LARGE SCALE GENOMIC DNA]</scope>
    <source>
        <strain evidence="12 13">NBRC 106133</strain>
    </source>
</reference>
<organism evidence="12 13">
    <name type="scientific">Adhaeribacter aerolatus</name>
    <dbReference type="NCBI Taxonomy" id="670289"/>
    <lineage>
        <taxon>Bacteria</taxon>
        <taxon>Pseudomonadati</taxon>
        <taxon>Bacteroidota</taxon>
        <taxon>Cytophagia</taxon>
        <taxon>Cytophagales</taxon>
        <taxon>Hymenobacteraceae</taxon>
        <taxon>Adhaeribacter</taxon>
    </lineage>
</organism>
<evidence type="ECO:0000256" key="5">
    <source>
        <dbReference type="ARBA" id="ARBA00022946"/>
    </source>
</evidence>
<keyword evidence="5" id="KW-0809">Transit peptide</keyword>
<keyword evidence="6" id="KW-0560">Oxidoreductase</keyword>
<keyword evidence="3" id="KW-0285">Flavoprotein</keyword>
<keyword evidence="13" id="KW-1185">Reference proteome</keyword>
<keyword evidence="4" id="KW-0274">FAD</keyword>
<comment type="catalytic activity">
    <reaction evidence="8">
        <text>a quinone + NADH + H(+) = a quinol + NAD(+)</text>
        <dbReference type="Rhea" id="RHEA:46160"/>
        <dbReference type="ChEBI" id="CHEBI:15378"/>
        <dbReference type="ChEBI" id="CHEBI:24646"/>
        <dbReference type="ChEBI" id="CHEBI:57540"/>
        <dbReference type="ChEBI" id="CHEBI:57945"/>
        <dbReference type="ChEBI" id="CHEBI:132124"/>
        <dbReference type="EC" id="1.6.5.9"/>
    </reaction>
</comment>
<comment type="caution">
    <text evidence="12">The sequence shown here is derived from an EMBL/GenBank/DDBJ whole genome shotgun (WGS) entry which is preliminary data.</text>
</comment>
<gene>
    <name evidence="12" type="ORF">AAE02nite_17760</name>
</gene>
<feature type="domain" description="External alternative NADH-ubiquinone oxidoreductase-like C-terminal" evidence="11">
    <location>
        <begin position="348"/>
        <end position="405"/>
    </location>
</feature>
<keyword evidence="9" id="KW-1133">Transmembrane helix</keyword>
<evidence type="ECO:0000313" key="12">
    <source>
        <dbReference type="EMBL" id="GEO04112.1"/>
    </source>
</evidence>
<evidence type="ECO:0000256" key="6">
    <source>
        <dbReference type="ARBA" id="ARBA00023002"/>
    </source>
</evidence>
<evidence type="ECO:0000256" key="9">
    <source>
        <dbReference type="SAM" id="Phobius"/>
    </source>
</evidence>
<feature type="domain" description="FAD/NAD(P)-binding" evidence="10">
    <location>
        <begin position="4"/>
        <end position="324"/>
    </location>
</feature>
<dbReference type="GO" id="GO:0050136">
    <property type="term" value="F:NADH dehydrogenase (quinone) (non-electrogenic) activity"/>
    <property type="evidence" value="ECO:0007669"/>
    <property type="project" value="UniProtKB-EC"/>
</dbReference>
<dbReference type="RefSeq" id="WP_146897363.1">
    <property type="nucleotide sequence ID" value="NZ_BJYS01000011.1"/>
</dbReference>
<dbReference type="PANTHER" id="PTHR43706:SF47">
    <property type="entry name" value="EXTERNAL NADH-UBIQUINONE OXIDOREDUCTASE 1, MITOCHONDRIAL-RELATED"/>
    <property type="match status" value="1"/>
</dbReference>
<dbReference type="PANTHER" id="PTHR43706">
    <property type="entry name" value="NADH DEHYDROGENASE"/>
    <property type="match status" value="1"/>
</dbReference>
<dbReference type="Proteomes" id="UP000321532">
    <property type="component" value="Unassembled WGS sequence"/>
</dbReference>
<comment type="similarity">
    <text evidence="1">Belongs to the NADH dehydrogenase family.</text>
</comment>
<evidence type="ECO:0000256" key="8">
    <source>
        <dbReference type="ARBA" id="ARBA00047599"/>
    </source>
</evidence>
<sequence>MQKEVVIIGGGFAGVNLVQRLANLSGIHVTLVDKNNYNFFPPLLYQVATGFLEVSNISYPFRKLLRGRKNISFRFGELQKIFPSENKLLLSTGELKYDYLVLATGTESNYFGIENIRKHAIPMKTVADALEMRNILLFRTEQATFTTDEAERKKLTTIVIAGGGPTGVEIAGMLAEMRKNILEKDYPELNPDRVKIYLVVGAPVLLPPMSKETQQYAYEELTRMGVEVKLNKLVKDYVDDTVIFADGETIKTKLLLWTAGVTAKTFDGIPQESYGKGRRLLVDEYNKVQGLQNIFAIGDTSLQTTDTKWPKGHPQLAQVAIQQGKNLARNFKSLLRGKSLTPFSYHDKGSMAIIGRSKAAADIPRPLLHIKGFIAWVMWLIVHLFSLIHYRNRIKTMYNWTVAYFTKDQSLRLIIRPDNHDYNDCLRLQ</sequence>
<keyword evidence="7" id="KW-0520">NAD</keyword>
<evidence type="ECO:0000313" key="13">
    <source>
        <dbReference type="Proteomes" id="UP000321532"/>
    </source>
</evidence>
<dbReference type="PRINTS" id="PR00411">
    <property type="entry name" value="PNDRDTASEI"/>
</dbReference>
<protein>
    <recommendedName>
        <fullName evidence="2">NADH:ubiquinone reductase (non-electrogenic)</fullName>
        <ecNumber evidence="2">1.6.5.9</ecNumber>
    </recommendedName>
</protein>
<dbReference type="InterPro" id="IPR045024">
    <property type="entry name" value="NDH-2"/>
</dbReference>
<evidence type="ECO:0000256" key="4">
    <source>
        <dbReference type="ARBA" id="ARBA00022827"/>
    </source>
</evidence>
<dbReference type="InterPro" id="IPR036188">
    <property type="entry name" value="FAD/NAD-bd_sf"/>
</dbReference>
<feature type="transmembrane region" description="Helical" evidence="9">
    <location>
        <begin position="373"/>
        <end position="390"/>
    </location>
</feature>
<keyword evidence="9" id="KW-0472">Membrane</keyword>
<dbReference type="SUPFAM" id="SSF51905">
    <property type="entry name" value="FAD/NAD(P)-binding domain"/>
    <property type="match status" value="2"/>
</dbReference>
<dbReference type="OrthoDB" id="9781621at2"/>
<evidence type="ECO:0000256" key="3">
    <source>
        <dbReference type="ARBA" id="ARBA00022630"/>
    </source>
</evidence>
<evidence type="ECO:0000256" key="2">
    <source>
        <dbReference type="ARBA" id="ARBA00012637"/>
    </source>
</evidence>
<dbReference type="EC" id="1.6.5.9" evidence="2"/>
<keyword evidence="9" id="KW-0812">Transmembrane</keyword>
<name>A0A512AWL6_9BACT</name>